<name>A0A151QZA6_CAJCA</name>
<dbReference type="AlphaFoldDB" id="A0A151QZA6"/>
<accession>A0A151QZA6</accession>
<reference evidence="1" key="1">
    <citation type="journal article" date="2012" name="Nat. Biotechnol.">
        <title>Draft genome sequence of pigeonpea (Cajanus cajan), an orphan legume crop of resource-poor farmers.</title>
        <authorList>
            <person name="Varshney R.K."/>
            <person name="Chen W."/>
            <person name="Li Y."/>
            <person name="Bharti A.K."/>
            <person name="Saxena R.K."/>
            <person name="Schlueter J.A."/>
            <person name="Donoghue M.T."/>
            <person name="Azam S."/>
            <person name="Fan G."/>
            <person name="Whaley A.M."/>
            <person name="Farmer A.D."/>
            <person name="Sheridan J."/>
            <person name="Iwata A."/>
            <person name="Tuteja R."/>
            <person name="Penmetsa R.V."/>
            <person name="Wu W."/>
            <person name="Upadhyaya H.D."/>
            <person name="Yang S.P."/>
            <person name="Shah T."/>
            <person name="Saxena K.B."/>
            <person name="Michael T."/>
            <person name="McCombie W.R."/>
            <person name="Yang B."/>
            <person name="Zhang G."/>
            <person name="Yang H."/>
            <person name="Wang J."/>
            <person name="Spillane C."/>
            <person name="Cook D.R."/>
            <person name="May G.D."/>
            <person name="Xu X."/>
            <person name="Jackson S.A."/>
        </authorList>
    </citation>
    <scope>NUCLEOTIDE SEQUENCE [LARGE SCALE GENOMIC DNA]</scope>
</reference>
<organism evidence="1 2">
    <name type="scientific">Cajanus cajan</name>
    <name type="common">Pigeon pea</name>
    <name type="synonym">Cajanus indicus</name>
    <dbReference type="NCBI Taxonomy" id="3821"/>
    <lineage>
        <taxon>Eukaryota</taxon>
        <taxon>Viridiplantae</taxon>
        <taxon>Streptophyta</taxon>
        <taxon>Embryophyta</taxon>
        <taxon>Tracheophyta</taxon>
        <taxon>Spermatophyta</taxon>
        <taxon>Magnoliopsida</taxon>
        <taxon>eudicotyledons</taxon>
        <taxon>Gunneridae</taxon>
        <taxon>Pentapetalae</taxon>
        <taxon>rosids</taxon>
        <taxon>fabids</taxon>
        <taxon>Fabales</taxon>
        <taxon>Fabaceae</taxon>
        <taxon>Papilionoideae</taxon>
        <taxon>50 kb inversion clade</taxon>
        <taxon>NPAAA clade</taxon>
        <taxon>indigoferoid/millettioid clade</taxon>
        <taxon>Phaseoleae</taxon>
        <taxon>Cajanus</taxon>
    </lineage>
</organism>
<sequence>MGNWTEGNTEKWIVKYKPDQENRGDCGYHLLAIRDNKGVEDISFGFGDDHETSFSIEIKRVGRDSLHGGITGIVSSRPQMFFSRAKLCYTIETTIVPCSYSYSDDGLFVLEIWKKDNYLNAFKVTMAHYYVTKDVGLSAVAKISHKKGNGFIVEVEGPFCHPSADLRHVLIQTRRSGMWSPDACPHCNGANRQGEQMFRDLFSTNIRGLINSSTGSTNSSLNPLIRVNNNVNFHGNGNGGFIEGGRVDFDSSIRNYYPGRYY</sequence>
<evidence type="ECO:0000313" key="2">
    <source>
        <dbReference type="Proteomes" id="UP000075243"/>
    </source>
</evidence>
<evidence type="ECO:0000313" key="1">
    <source>
        <dbReference type="EMBL" id="KYP35616.1"/>
    </source>
</evidence>
<keyword evidence="2" id="KW-1185">Reference proteome</keyword>
<dbReference type="Gramene" id="C.cajan_44453.t">
    <property type="protein sequence ID" value="C.cajan_44453.t.cds1"/>
    <property type="gene ID" value="C.cajan_44453"/>
</dbReference>
<gene>
    <name evidence="1" type="ORF">KK1_043337</name>
</gene>
<dbReference type="Proteomes" id="UP000075243">
    <property type="component" value="Unassembled WGS sequence"/>
</dbReference>
<protein>
    <submittedName>
        <fullName evidence="1">Uncharacterized protein</fullName>
    </submittedName>
</protein>
<proteinExistence type="predicted"/>
<dbReference type="EMBL" id="KQ484345">
    <property type="protein sequence ID" value="KYP35616.1"/>
    <property type="molecule type" value="Genomic_DNA"/>
</dbReference>